<comment type="function">
    <text evidence="1">Central component in molecular interactions underlying sperm crawling. Forms an extensive filament system that extends from sperm villipoda, along the leading edge of the pseudopod.</text>
</comment>
<keyword evidence="1" id="KW-0206">Cytoskeleton</keyword>
<feature type="domain" description="MSP" evidence="2">
    <location>
        <begin position="146"/>
        <end position="263"/>
    </location>
</feature>
<dbReference type="InterPro" id="IPR013783">
    <property type="entry name" value="Ig-like_fold"/>
</dbReference>
<evidence type="ECO:0000313" key="3">
    <source>
        <dbReference type="EMBL" id="KAK0406946.1"/>
    </source>
</evidence>
<dbReference type="PANTHER" id="PTHR21513">
    <property type="entry name" value="MAJOR SPERM PROTEIN"/>
    <property type="match status" value="1"/>
</dbReference>
<dbReference type="PANTHER" id="PTHR21513:SF19">
    <property type="entry name" value="MAJOR SPERM PROTEIN"/>
    <property type="match status" value="1"/>
</dbReference>
<organism evidence="3 4">
    <name type="scientific">Steinernema hermaphroditum</name>
    <dbReference type="NCBI Taxonomy" id="289476"/>
    <lineage>
        <taxon>Eukaryota</taxon>
        <taxon>Metazoa</taxon>
        <taxon>Ecdysozoa</taxon>
        <taxon>Nematoda</taxon>
        <taxon>Chromadorea</taxon>
        <taxon>Rhabditida</taxon>
        <taxon>Tylenchina</taxon>
        <taxon>Panagrolaimomorpha</taxon>
        <taxon>Strongyloidoidea</taxon>
        <taxon>Steinernematidae</taxon>
        <taxon>Steinernema</taxon>
    </lineage>
</organism>
<dbReference type="AlphaFoldDB" id="A0AA39HKQ6"/>
<dbReference type="EMBL" id="JAUCMV010000004">
    <property type="protein sequence ID" value="KAK0406946.1"/>
    <property type="molecule type" value="Genomic_DNA"/>
</dbReference>
<keyword evidence="4" id="KW-1185">Reference proteome</keyword>
<evidence type="ECO:0000256" key="1">
    <source>
        <dbReference type="RuleBase" id="RU003425"/>
    </source>
</evidence>
<dbReference type="Pfam" id="PF00635">
    <property type="entry name" value="Motile_Sperm"/>
    <property type="match status" value="2"/>
</dbReference>
<sequence>MEESATQSPMKIDPSRPIYFRRLEALTNLKMINTSKELLAFEIDWMGNIVSTHPTSGYIKPGETVNIKVSALIDEYECDRHSITFYYKTVENTPKLVNDIEDRSYEDGQIYIPCFFNIDDWFWASSVAPITPEHVLKNQSGEPPFQMMVRPFDNICFSAKDLTAQPNIVDVSITNTTKVLQTFKVKTTSYEIFRVYPPLGYVSPGQTVTIKVTATFKTVPVERHFIASFHIPAYAETGPGVMAGDAQARGHLMRSVQLQERLRCSPVESLRCVQKAVARVKCKP</sequence>
<proteinExistence type="predicted"/>
<dbReference type="SUPFAM" id="SSF49354">
    <property type="entry name" value="PapD-like"/>
    <property type="match status" value="2"/>
</dbReference>
<protein>
    <recommendedName>
        <fullName evidence="1">Major sperm protein</fullName>
    </recommendedName>
</protein>
<reference evidence="3" key="1">
    <citation type="submission" date="2023-06" db="EMBL/GenBank/DDBJ databases">
        <title>Genomic analysis of the entomopathogenic nematode Steinernema hermaphroditum.</title>
        <authorList>
            <person name="Schwarz E.M."/>
            <person name="Heppert J.K."/>
            <person name="Baniya A."/>
            <person name="Schwartz H.T."/>
            <person name="Tan C.-H."/>
            <person name="Antoshechkin I."/>
            <person name="Sternberg P.W."/>
            <person name="Goodrich-Blair H."/>
            <person name="Dillman A.R."/>
        </authorList>
    </citation>
    <scope>NUCLEOTIDE SEQUENCE</scope>
    <source>
        <strain evidence="3">PS9179</strain>
        <tissue evidence="3">Whole animal</tissue>
    </source>
</reference>
<feature type="domain" description="MSP" evidence="2">
    <location>
        <begin position="9"/>
        <end position="115"/>
    </location>
</feature>
<name>A0AA39HKQ6_9BILA</name>
<comment type="caution">
    <text evidence="3">The sequence shown here is derived from an EMBL/GenBank/DDBJ whole genome shotgun (WGS) entry which is preliminary data.</text>
</comment>
<dbReference type="Proteomes" id="UP001175271">
    <property type="component" value="Unassembled WGS sequence"/>
</dbReference>
<dbReference type="Gene3D" id="2.60.40.10">
    <property type="entry name" value="Immunoglobulins"/>
    <property type="match status" value="2"/>
</dbReference>
<dbReference type="InterPro" id="IPR008962">
    <property type="entry name" value="PapD-like_sf"/>
</dbReference>
<dbReference type="InterPro" id="IPR000535">
    <property type="entry name" value="MSP_dom"/>
</dbReference>
<dbReference type="PROSITE" id="PS50202">
    <property type="entry name" value="MSP"/>
    <property type="match status" value="2"/>
</dbReference>
<accession>A0AA39HKQ6</accession>
<evidence type="ECO:0000259" key="2">
    <source>
        <dbReference type="PROSITE" id="PS50202"/>
    </source>
</evidence>
<gene>
    <name evidence="3" type="ORF">QR680_018904</name>
</gene>
<evidence type="ECO:0000313" key="4">
    <source>
        <dbReference type="Proteomes" id="UP001175271"/>
    </source>
</evidence>
<keyword evidence="1" id="KW-0963">Cytoplasm</keyword>